<evidence type="ECO:0000256" key="1">
    <source>
        <dbReference type="SAM" id="MobiDB-lite"/>
    </source>
</evidence>
<evidence type="ECO:0000313" key="4">
    <source>
        <dbReference type="Proteomes" id="UP000313948"/>
    </source>
</evidence>
<dbReference type="EMBL" id="CP040899">
    <property type="protein sequence ID" value="QDB80307.1"/>
    <property type="molecule type" value="Genomic_DNA"/>
</dbReference>
<dbReference type="RefSeq" id="WP_139949044.1">
    <property type="nucleotide sequence ID" value="NZ_CP040899.1"/>
</dbReference>
<name>A0ABX5VP86_9MICO</name>
<feature type="compositionally biased region" description="Basic and acidic residues" evidence="1">
    <location>
        <begin position="83"/>
        <end position="97"/>
    </location>
</feature>
<keyword evidence="2" id="KW-1133">Transmembrane helix</keyword>
<dbReference type="Pfam" id="PF14012">
    <property type="entry name" value="DUF4229"/>
    <property type="match status" value="1"/>
</dbReference>
<sequence>MPILRYTLLRLVVLAAVLGVLWLVGMRGWLLLAVAFLVAALVSFLVLPRQANDAAAVIARRRGGRTGAMDAAIAQDAAEEDALLDREHREDSDGPRG</sequence>
<reference evidence="3 4" key="1">
    <citation type="submission" date="2019-05" db="EMBL/GenBank/DDBJ databases">
        <title>Georgenia *** sp. nov., and Georgenia *** sp. nov., isolated from the intestinal contents of plateau pika (Ochotona curzoniae) in the Qinghai-Tibet plateau of China.</title>
        <authorList>
            <person name="Tian Z."/>
        </authorList>
    </citation>
    <scope>NUCLEOTIDE SEQUENCE [LARGE SCALE GENOMIC DNA]</scope>
    <source>
        <strain evidence="3 4">Z294</strain>
    </source>
</reference>
<evidence type="ECO:0000313" key="3">
    <source>
        <dbReference type="EMBL" id="QDB80307.1"/>
    </source>
</evidence>
<protein>
    <submittedName>
        <fullName evidence="3">DUF4229 domain-containing protein</fullName>
    </submittedName>
</protein>
<evidence type="ECO:0000256" key="2">
    <source>
        <dbReference type="SAM" id="Phobius"/>
    </source>
</evidence>
<organism evidence="3 4">
    <name type="scientific">Georgenia wutianyii</name>
    <dbReference type="NCBI Taxonomy" id="2585135"/>
    <lineage>
        <taxon>Bacteria</taxon>
        <taxon>Bacillati</taxon>
        <taxon>Actinomycetota</taxon>
        <taxon>Actinomycetes</taxon>
        <taxon>Micrococcales</taxon>
        <taxon>Bogoriellaceae</taxon>
        <taxon>Georgenia</taxon>
    </lineage>
</organism>
<keyword evidence="2" id="KW-0472">Membrane</keyword>
<gene>
    <name evidence="3" type="ORF">FE251_13655</name>
</gene>
<feature type="transmembrane region" description="Helical" evidence="2">
    <location>
        <begin position="7"/>
        <end position="24"/>
    </location>
</feature>
<feature type="transmembrane region" description="Helical" evidence="2">
    <location>
        <begin position="30"/>
        <end position="47"/>
    </location>
</feature>
<proteinExistence type="predicted"/>
<dbReference type="InterPro" id="IPR025323">
    <property type="entry name" value="DUF4229"/>
</dbReference>
<keyword evidence="4" id="KW-1185">Reference proteome</keyword>
<accession>A0ABX5VP86</accession>
<keyword evidence="2" id="KW-0812">Transmembrane</keyword>
<dbReference type="Proteomes" id="UP000313948">
    <property type="component" value="Chromosome"/>
</dbReference>
<feature type="region of interest" description="Disordered" evidence="1">
    <location>
        <begin position="78"/>
        <end position="97"/>
    </location>
</feature>